<dbReference type="GO" id="GO:0008757">
    <property type="term" value="F:S-adenosylmethionine-dependent methyltransferase activity"/>
    <property type="evidence" value="ECO:0007669"/>
    <property type="project" value="InterPro"/>
</dbReference>
<sequence length="254" mass="29164">MPLPQSISSNARVLWHLALNRVTGNTHEERLSSFYKGQAGDYDSFRKKLLHGRQEMLETIVFPNDGIWVDLGAGTGSNAEYVAETIPRLKKVYQVDLCEPLLDVARERVTERNWPQIIPTHADATKFTPEEGYADVVTFSYSLTMIPDWFAAIDNAYRILKPGGVIGIVDFFVSRKYPAEGFIKHPWSTRNFWTVWFSSDNVFLNGDHLPYLHKYFEPLRLEQRRGKVPFLPLVRAPHYIFLGKKSEKAEVTTS</sequence>
<evidence type="ECO:0000259" key="1">
    <source>
        <dbReference type="Pfam" id="PF08241"/>
    </source>
</evidence>
<keyword evidence="2" id="KW-0808">Transferase</keyword>
<dbReference type="GO" id="GO:0043770">
    <property type="term" value="F:demethylmenaquinone methyltransferase activity"/>
    <property type="evidence" value="ECO:0007669"/>
    <property type="project" value="UniProtKB-EC"/>
</dbReference>
<dbReference type="CDD" id="cd02440">
    <property type="entry name" value="AdoMet_MTases"/>
    <property type="match status" value="1"/>
</dbReference>
<dbReference type="PANTHER" id="PTHR47473">
    <property type="entry name" value="BTA1P"/>
    <property type="match status" value="1"/>
</dbReference>
<dbReference type="InterPro" id="IPR029063">
    <property type="entry name" value="SAM-dependent_MTases_sf"/>
</dbReference>
<dbReference type="SUPFAM" id="SSF53335">
    <property type="entry name" value="S-adenosyl-L-methionine-dependent methyltransferases"/>
    <property type="match status" value="1"/>
</dbReference>
<dbReference type="RefSeq" id="WP_146502023.1">
    <property type="nucleotide sequence ID" value="NZ_SJPG01000001.1"/>
</dbReference>
<dbReference type="Pfam" id="PF08241">
    <property type="entry name" value="Methyltransf_11"/>
    <property type="match status" value="1"/>
</dbReference>
<dbReference type="Gene3D" id="3.40.50.150">
    <property type="entry name" value="Vaccinia Virus protein VP39"/>
    <property type="match status" value="1"/>
</dbReference>
<gene>
    <name evidence="2" type="primary">ubiE_1</name>
    <name evidence="2" type="ORF">Pan54_05480</name>
</gene>
<dbReference type="Proteomes" id="UP000316095">
    <property type="component" value="Unassembled WGS sequence"/>
</dbReference>
<comment type="caution">
    <text evidence="2">The sequence shown here is derived from an EMBL/GenBank/DDBJ whole genome shotgun (WGS) entry which is preliminary data.</text>
</comment>
<keyword evidence="3" id="KW-1185">Reference proteome</keyword>
<dbReference type="OrthoDB" id="9791837at2"/>
<evidence type="ECO:0000313" key="2">
    <source>
        <dbReference type="EMBL" id="TWT59837.1"/>
    </source>
</evidence>
<protein>
    <submittedName>
        <fullName evidence="2">Demethylmenaquinone methyltransferase</fullName>
        <ecNumber evidence="2">2.1.1.163</ecNumber>
    </submittedName>
</protein>
<proteinExistence type="predicted"/>
<dbReference type="PANTHER" id="PTHR47473:SF1">
    <property type="entry name" value="METHYLTRANSFERASE DOMAIN-CONTAINING PROTEIN"/>
    <property type="match status" value="1"/>
</dbReference>
<dbReference type="InterPro" id="IPR013216">
    <property type="entry name" value="Methyltransf_11"/>
</dbReference>
<organism evidence="2 3">
    <name type="scientific">Rubinisphaera italica</name>
    <dbReference type="NCBI Taxonomy" id="2527969"/>
    <lineage>
        <taxon>Bacteria</taxon>
        <taxon>Pseudomonadati</taxon>
        <taxon>Planctomycetota</taxon>
        <taxon>Planctomycetia</taxon>
        <taxon>Planctomycetales</taxon>
        <taxon>Planctomycetaceae</taxon>
        <taxon>Rubinisphaera</taxon>
    </lineage>
</organism>
<accession>A0A5C5X9K5</accession>
<name>A0A5C5X9K5_9PLAN</name>
<feature type="domain" description="Methyltransferase type 11" evidence="1">
    <location>
        <begin position="69"/>
        <end position="166"/>
    </location>
</feature>
<keyword evidence="2" id="KW-0489">Methyltransferase</keyword>
<reference evidence="2 3" key="1">
    <citation type="submission" date="2019-02" db="EMBL/GenBank/DDBJ databases">
        <title>Deep-cultivation of Planctomycetes and their phenomic and genomic characterization uncovers novel biology.</title>
        <authorList>
            <person name="Wiegand S."/>
            <person name="Jogler M."/>
            <person name="Boedeker C."/>
            <person name="Pinto D."/>
            <person name="Vollmers J."/>
            <person name="Rivas-Marin E."/>
            <person name="Kohn T."/>
            <person name="Peeters S.H."/>
            <person name="Heuer A."/>
            <person name="Rast P."/>
            <person name="Oberbeckmann S."/>
            <person name="Bunk B."/>
            <person name="Jeske O."/>
            <person name="Meyerdierks A."/>
            <person name="Storesund J.E."/>
            <person name="Kallscheuer N."/>
            <person name="Luecker S."/>
            <person name="Lage O.M."/>
            <person name="Pohl T."/>
            <person name="Merkel B.J."/>
            <person name="Hornburger P."/>
            <person name="Mueller R.-W."/>
            <person name="Bruemmer F."/>
            <person name="Labrenz M."/>
            <person name="Spormann A.M."/>
            <person name="Op Den Camp H."/>
            <person name="Overmann J."/>
            <person name="Amann R."/>
            <person name="Jetten M.S.M."/>
            <person name="Mascher T."/>
            <person name="Medema M.H."/>
            <person name="Devos D.P."/>
            <person name="Kaster A.-K."/>
            <person name="Ovreas L."/>
            <person name="Rohde M."/>
            <person name="Galperin M.Y."/>
            <person name="Jogler C."/>
        </authorList>
    </citation>
    <scope>NUCLEOTIDE SEQUENCE [LARGE SCALE GENOMIC DNA]</scope>
    <source>
        <strain evidence="2 3">Pan54</strain>
    </source>
</reference>
<dbReference type="GO" id="GO:0032259">
    <property type="term" value="P:methylation"/>
    <property type="evidence" value="ECO:0007669"/>
    <property type="project" value="UniProtKB-KW"/>
</dbReference>
<dbReference type="EMBL" id="SJPG01000001">
    <property type="protein sequence ID" value="TWT59837.1"/>
    <property type="molecule type" value="Genomic_DNA"/>
</dbReference>
<evidence type="ECO:0000313" key="3">
    <source>
        <dbReference type="Proteomes" id="UP000316095"/>
    </source>
</evidence>
<dbReference type="AlphaFoldDB" id="A0A5C5X9K5"/>
<dbReference type="EC" id="2.1.1.163" evidence="2"/>